<dbReference type="PANTHER" id="PTHR30213:SF0">
    <property type="entry name" value="UPF0761 MEMBRANE PROTEIN YIHY"/>
    <property type="match status" value="1"/>
</dbReference>
<dbReference type="AlphaFoldDB" id="A1ASQ5"/>
<evidence type="ECO:0000256" key="5">
    <source>
        <dbReference type="ARBA" id="ARBA00023136"/>
    </source>
</evidence>
<evidence type="ECO:0000256" key="6">
    <source>
        <dbReference type="SAM" id="Phobius"/>
    </source>
</evidence>
<keyword evidence="3 6" id="KW-0812">Transmembrane</keyword>
<keyword evidence="8" id="KW-1185">Reference proteome</keyword>
<evidence type="ECO:0000256" key="1">
    <source>
        <dbReference type="ARBA" id="ARBA00004651"/>
    </source>
</evidence>
<keyword evidence="2" id="KW-1003">Cell membrane</keyword>
<protein>
    <submittedName>
        <fullName evidence="7">tRNA-processing RNAse BN</fullName>
        <ecNumber evidence="7">3.1.-.-</ecNumber>
    </submittedName>
</protein>
<gene>
    <name evidence="7" type="ordered locus">Ppro_2776</name>
</gene>
<evidence type="ECO:0000256" key="4">
    <source>
        <dbReference type="ARBA" id="ARBA00022989"/>
    </source>
</evidence>
<dbReference type="KEGG" id="ppd:Ppro_2776"/>
<dbReference type="eggNOG" id="COG1295">
    <property type="taxonomic scope" value="Bacteria"/>
</dbReference>
<feature type="transmembrane region" description="Helical" evidence="6">
    <location>
        <begin position="30"/>
        <end position="50"/>
    </location>
</feature>
<dbReference type="GO" id="GO:0005886">
    <property type="term" value="C:plasma membrane"/>
    <property type="evidence" value="ECO:0007669"/>
    <property type="project" value="UniProtKB-SubCell"/>
</dbReference>
<dbReference type="HOGENOM" id="CLU_032288_2_0_7"/>
<evidence type="ECO:0000313" key="8">
    <source>
        <dbReference type="Proteomes" id="UP000006732"/>
    </source>
</evidence>
<organism evidence="7 8">
    <name type="scientific">Pelobacter propionicus (strain DSM 2379 / NBRC 103807 / OttBd1)</name>
    <dbReference type="NCBI Taxonomy" id="338966"/>
    <lineage>
        <taxon>Bacteria</taxon>
        <taxon>Pseudomonadati</taxon>
        <taxon>Thermodesulfobacteriota</taxon>
        <taxon>Desulfuromonadia</taxon>
        <taxon>Desulfuromonadales</taxon>
        <taxon>Desulfuromonadaceae</taxon>
        <taxon>Pelobacter</taxon>
    </lineage>
</organism>
<dbReference type="PANTHER" id="PTHR30213">
    <property type="entry name" value="INNER MEMBRANE PROTEIN YHJD"/>
    <property type="match status" value="1"/>
</dbReference>
<name>A1ASQ5_PELPD</name>
<evidence type="ECO:0000313" key="7">
    <source>
        <dbReference type="EMBL" id="ABL00376.1"/>
    </source>
</evidence>
<dbReference type="Pfam" id="PF03631">
    <property type="entry name" value="Virul_fac_BrkB"/>
    <property type="match status" value="1"/>
</dbReference>
<evidence type="ECO:0000256" key="3">
    <source>
        <dbReference type="ARBA" id="ARBA00022692"/>
    </source>
</evidence>
<feature type="transmembrane region" description="Helical" evidence="6">
    <location>
        <begin position="204"/>
        <end position="223"/>
    </location>
</feature>
<feature type="transmembrane region" description="Helical" evidence="6">
    <location>
        <begin position="128"/>
        <end position="150"/>
    </location>
</feature>
<evidence type="ECO:0000256" key="2">
    <source>
        <dbReference type="ARBA" id="ARBA00022475"/>
    </source>
</evidence>
<feature type="transmembrane region" description="Helical" evidence="6">
    <location>
        <begin position="89"/>
        <end position="108"/>
    </location>
</feature>
<dbReference type="Proteomes" id="UP000006732">
    <property type="component" value="Chromosome"/>
</dbReference>
<keyword evidence="5 6" id="KW-0472">Membrane</keyword>
<reference evidence="7 8" key="1">
    <citation type="submission" date="2006-10" db="EMBL/GenBank/DDBJ databases">
        <title>Complete sequence of chromosome of Pelobacter propionicus DSM 2379.</title>
        <authorList>
            <consortium name="US DOE Joint Genome Institute"/>
            <person name="Copeland A."/>
            <person name="Lucas S."/>
            <person name="Lapidus A."/>
            <person name="Barry K."/>
            <person name="Detter J.C."/>
            <person name="Glavina del Rio T."/>
            <person name="Hammon N."/>
            <person name="Israni S."/>
            <person name="Dalin E."/>
            <person name="Tice H."/>
            <person name="Pitluck S."/>
            <person name="Saunders E."/>
            <person name="Brettin T."/>
            <person name="Bruce D."/>
            <person name="Han C."/>
            <person name="Tapia R."/>
            <person name="Schmutz J."/>
            <person name="Larimer F."/>
            <person name="Land M."/>
            <person name="Hauser L."/>
            <person name="Kyrpides N."/>
            <person name="Kim E."/>
            <person name="Lovley D."/>
            <person name="Richardson P."/>
        </authorList>
    </citation>
    <scope>NUCLEOTIDE SEQUENCE [LARGE SCALE GENOMIC DNA]</scope>
    <source>
        <strain evidence="8">DSM 2379 / NBRC 103807 / OttBd1</strain>
    </source>
</reference>
<dbReference type="GO" id="GO:0016787">
    <property type="term" value="F:hydrolase activity"/>
    <property type="evidence" value="ECO:0007669"/>
    <property type="project" value="UniProtKB-KW"/>
</dbReference>
<keyword evidence="7" id="KW-0378">Hydrolase</keyword>
<keyword evidence="4 6" id="KW-1133">Transmembrane helix</keyword>
<dbReference type="InterPro" id="IPR036388">
    <property type="entry name" value="WH-like_DNA-bd_sf"/>
</dbReference>
<feature type="transmembrane region" description="Helical" evidence="6">
    <location>
        <begin position="235"/>
        <end position="260"/>
    </location>
</feature>
<comment type="subcellular location">
    <subcellularLocation>
        <location evidence="1">Cell membrane</location>
        <topology evidence="1">Multi-pass membrane protein</topology>
    </subcellularLocation>
</comment>
<accession>A1ASQ5</accession>
<dbReference type="EC" id="3.1.-.-" evidence="7"/>
<feature type="transmembrane region" description="Helical" evidence="6">
    <location>
        <begin position="170"/>
        <end position="192"/>
    </location>
</feature>
<sequence>MKGRLFDLLRFCYLVRAGFSLHQGALRAAALTYTTMLSLVPVLAIAFAVLKGLGAQNTLEPVLQRFAGDSQETISRIVAYVNNTNFKSIGAIGLLVLVMTVISLLGNIEMAFNTIWGVRETRSLQRRFSDYLSVVVVGPILILVATSMTTSLQNQWVVKWLLLHEYLGEAVLSVFRLSPYVSVWIALVFLYIYIPNTRVRFRSALLGGILAGTAWQMAQWAYFHFQVGVANYNAIYGTLAALPVFLVWVYTSWLIVLLGLEIVCIHQRRRHVAVCSRSDAPSPAAHEERALALLLQVCRHFRENGPPPGAERLANELALGQDQVEEGLEALDRLGYLVQAAGSEPGWLPAREPADMKVNALLAGLRGSAASDDASPGAMVLAADIIRRDAESSRLSLEALTLHDLLETRERGTDVAT</sequence>
<dbReference type="STRING" id="338966.Ppro_2776"/>
<dbReference type="Gene3D" id="1.10.10.10">
    <property type="entry name" value="Winged helix-like DNA-binding domain superfamily/Winged helix DNA-binding domain"/>
    <property type="match status" value="1"/>
</dbReference>
<dbReference type="InterPro" id="IPR017039">
    <property type="entry name" value="Virul_fac_BrkB"/>
</dbReference>
<proteinExistence type="predicted"/>
<dbReference type="EMBL" id="CP000482">
    <property type="protein sequence ID" value="ABL00376.1"/>
    <property type="molecule type" value="Genomic_DNA"/>
</dbReference>
<dbReference type="NCBIfam" id="TIGR00765">
    <property type="entry name" value="yihY_not_rbn"/>
    <property type="match status" value="1"/>
</dbReference>